<gene>
    <name evidence="1" type="ORF">NSJP_0637</name>
</gene>
<evidence type="ECO:0000313" key="2">
    <source>
        <dbReference type="Proteomes" id="UP000192042"/>
    </source>
</evidence>
<sequence length="46" mass="5242">MQALTELLKPGGKAMQHAESSIDALMLRKWEHEWDASLKVHVERIG</sequence>
<dbReference type="Proteomes" id="UP000192042">
    <property type="component" value="Chromosome I"/>
</dbReference>
<dbReference type="KEGG" id="nja:NSJP_0637"/>
<reference evidence="1 2" key="1">
    <citation type="submission" date="2017-03" db="EMBL/GenBank/DDBJ databases">
        <authorList>
            <person name="Afonso C.L."/>
            <person name="Miller P.J."/>
            <person name="Scott M.A."/>
            <person name="Spackman E."/>
            <person name="Goraichik I."/>
            <person name="Dimitrov K.M."/>
            <person name="Suarez D.L."/>
            <person name="Swayne D.E."/>
        </authorList>
    </citation>
    <scope>NUCLEOTIDE SEQUENCE [LARGE SCALE GENOMIC DNA]</scope>
    <source>
        <strain evidence="1">Genome sequencing of Nitrospira japonica strain NJ11</strain>
    </source>
</reference>
<proteinExistence type="predicted"/>
<protein>
    <submittedName>
        <fullName evidence="1">Uncharacterized protein</fullName>
    </submittedName>
</protein>
<keyword evidence="2" id="KW-1185">Reference proteome</keyword>
<dbReference type="AlphaFoldDB" id="A0A1W1I1R9"/>
<evidence type="ECO:0000313" key="1">
    <source>
        <dbReference type="EMBL" id="SLM46809.1"/>
    </source>
</evidence>
<accession>A0A1W1I1R9</accession>
<organism evidence="1 2">
    <name type="scientific">Nitrospira japonica</name>
    <dbReference type="NCBI Taxonomy" id="1325564"/>
    <lineage>
        <taxon>Bacteria</taxon>
        <taxon>Pseudomonadati</taxon>
        <taxon>Nitrospirota</taxon>
        <taxon>Nitrospiria</taxon>
        <taxon>Nitrospirales</taxon>
        <taxon>Nitrospiraceae</taxon>
        <taxon>Nitrospira</taxon>
    </lineage>
</organism>
<dbReference type="EMBL" id="LT828648">
    <property type="protein sequence ID" value="SLM46809.1"/>
    <property type="molecule type" value="Genomic_DNA"/>
</dbReference>
<name>A0A1W1I1R9_9BACT</name>